<dbReference type="InterPro" id="IPR003746">
    <property type="entry name" value="DUF167"/>
</dbReference>
<comment type="similarity">
    <text evidence="1 2">Belongs to the UPF0235 family.</text>
</comment>
<sequence length="97" mass="9817">MRADGEGTVIAVRVTPRASADGVDGVVRMGDGAEWLAVRVRAVPDKGAANVAVAATVAKALGIAKSGARIVAGTTSRQKRLYVDCPPDAVLSAFGGR</sequence>
<evidence type="ECO:0000313" key="4">
    <source>
        <dbReference type="Proteomes" id="UP000249590"/>
    </source>
</evidence>
<reference evidence="3 4" key="1">
    <citation type="submission" date="2018-05" db="EMBL/GenBank/DDBJ databases">
        <title>Acuticoccus sediminis sp. nov., isolated from deep-sea sediment of Indian Ocean.</title>
        <authorList>
            <person name="Liu X."/>
            <person name="Lai Q."/>
            <person name="Du Y."/>
            <person name="Sun F."/>
            <person name="Zhang X."/>
            <person name="Wang S."/>
            <person name="Shao Z."/>
        </authorList>
    </citation>
    <scope>NUCLEOTIDE SEQUENCE [LARGE SCALE GENOMIC DNA]</scope>
    <source>
        <strain evidence="3 4">PTG4-2</strain>
    </source>
</reference>
<dbReference type="Gene3D" id="3.30.1200.10">
    <property type="entry name" value="YggU-like"/>
    <property type="match status" value="1"/>
</dbReference>
<protein>
    <recommendedName>
        <fullName evidence="2">UPF0235 protein DLJ53_23470</fullName>
    </recommendedName>
</protein>
<keyword evidence="4" id="KW-1185">Reference proteome</keyword>
<dbReference type="Proteomes" id="UP000249590">
    <property type="component" value="Unassembled WGS sequence"/>
</dbReference>
<dbReference type="InterPro" id="IPR036591">
    <property type="entry name" value="YggU-like_sf"/>
</dbReference>
<evidence type="ECO:0000313" key="3">
    <source>
        <dbReference type="EMBL" id="RAH99598.1"/>
    </source>
</evidence>
<dbReference type="NCBIfam" id="TIGR00251">
    <property type="entry name" value="DUF167 family protein"/>
    <property type="match status" value="1"/>
</dbReference>
<dbReference type="SUPFAM" id="SSF69786">
    <property type="entry name" value="YggU-like"/>
    <property type="match status" value="1"/>
</dbReference>
<organism evidence="3 4">
    <name type="scientific">Acuticoccus sediminis</name>
    <dbReference type="NCBI Taxonomy" id="2184697"/>
    <lineage>
        <taxon>Bacteria</taxon>
        <taxon>Pseudomonadati</taxon>
        <taxon>Pseudomonadota</taxon>
        <taxon>Alphaproteobacteria</taxon>
        <taxon>Hyphomicrobiales</taxon>
        <taxon>Amorphaceae</taxon>
        <taxon>Acuticoccus</taxon>
    </lineage>
</organism>
<dbReference type="Pfam" id="PF02594">
    <property type="entry name" value="DUF167"/>
    <property type="match status" value="1"/>
</dbReference>
<name>A0A8B2NN49_9HYPH</name>
<evidence type="ECO:0000256" key="1">
    <source>
        <dbReference type="ARBA" id="ARBA00010364"/>
    </source>
</evidence>
<proteinExistence type="inferred from homology"/>
<accession>A0A8B2NN49</accession>
<evidence type="ECO:0000256" key="2">
    <source>
        <dbReference type="HAMAP-Rule" id="MF_00634"/>
    </source>
</evidence>
<dbReference type="SMART" id="SM01152">
    <property type="entry name" value="DUF167"/>
    <property type="match status" value="1"/>
</dbReference>
<dbReference type="OrthoDB" id="3176309at2"/>
<dbReference type="HAMAP" id="MF_00634">
    <property type="entry name" value="UPF0235"/>
    <property type="match status" value="1"/>
</dbReference>
<dbReference type="AlphaFoldDB" id="A0A8B2NN49"/>
<comment type="caution">
    <text evidence="3">The sequence shown here is derived from an EMBL/GenBank/DDBJ whole genome shotgun (WGS) entry which is preliminary data.</text>
</comment>
<dbReference type="EMBL" id="QHHQ01000005">
    <property type="protein sequence ID" value="RAH99598.1"/>
    <property type="molecule type" value="Genomic_DNA"/>
</dbReference>
<gene>
    <name evidence="3" type="ORF">DLJ53_23470</name>
</gene>